<feature type="chain" id="PRO_5045247578" description="PEP-CTERM protein-sorting domain-containing protein" evidence="1">
    <location>
        <begin position="34"/>
        <end position="224"/>
    </location>
</feature>
<dbReference type="PRINTS" id="PR00313">
    <property type="entry name" value="CABNDNGRPT"/>
</dbReference>
<accession>A0ABS8XWA2</accession>
<organism evidence="2 3">
    <name type="scientific">Pelomonas cellulosilytica</name>
    <dbReference type="NCBI Taxonomy" id="2906762"/>
    <lineage>
        <taxon>Bacteria</taxon>
        <taxon>Pseudomonadati</taxon>
        <taxon>Pseudomonadota</taxon>
        <taxon>Betaproteobacteria</taxon>
        <taxon>Burkholderiales</taxon>
        <taxon>Sphaerotilaceae</taxon>
        <taxon>Roseateles</taxon>
    </lineage>
</organism>
<dbReference type="Proteomes" id="UP001200741">
    <property type="component" value="Unassembled WGS sequence"/>
</dbReference>
<keyword evidence="3" id="KW-1185">Reference proteome</keyword>
<dbReference type="EMBL" id="JAJTWU010000005">
    <property type="protein sequence ID" value="MCE4555498.1"/>
    <property type="molecule type" value="Genomic_DNA"/>
</dbReference>
<dbReference type="Gene3D" id="2.150.10.10">
    <property type="entry name" value="Serralysin-like metalloprotease, C-terminal"/>
    <property type="match status" value="1"/>
</dbReference>
<dbReference type="InterPro" id="IPR011049">
    <property type="entry name" value="Serralysin-like_metalloprot_C"/>
</dbReference>
<sequence>MKPARHRVQLGRVAAVALVAVFAGAGPAGPAEAATIGINGTVLIATADGGDDLLTATLSGSELDFFGLSFTVVTPGCSGEFSTVRCSLTGVTEVRIDMGTGDDVLDLSGVDTIAMPAGMPPMKFVALGGAGNDVLIASAGNVNEFWGGAGDDVLTGSATGASCLNGGDGQNVLIAGAGVGLPGASCNSSQPVFGPAQPVQVPEPHGLALVLSAFGMAGLARRRK</sequence>
<dbReference type="SUPFAM" id="SSF51120">
    <property type="entry name" value="beta-Roll"/>
    <property type="match status" value="1"/>
</dbReference>
<gene>
    <name evidence="2" type="ORF">LXT13_13900</name>
</gene>
<protein>
    <recommendedName>
        <fullName evidence="4">PEP-CTERM protein-sorting domain-containing protein</fullName>
    </recommendedName>
</protein>
<dbReference type="RefSeq" id="WP_233372513.1">
    <property type="nucleotide sequence ID" value="NZ_JAJTWU010000005.1"/>
</dbReference>
<comment type="caution">
    <text evidence="2">The sequence shown here is derived from an EMBL/GenBank/DDBJ whole genome shotgun (WGS) entry which is preliminary data.</text>
</comment>
<evidence type="ECO:0000313" key="2">
    <source>
        <dbReference type="EMBL" id="MCE4555498.1"/>
    </source>
</evidence>
<name>A0ABS8XWA2_9BURK</name>
<reference evidence="2 3" key="1">
    <citation type="submission" date="2021-12" db="EMBL/GenBank/DDBJ databases">
        <title>Genome seq of P8.</title>
        <authorList>
            <person name="Seo T."/>
        </authorList>
    </citation>
    <scope>NUCLEOTIDE SEQUENCE [LARGE SCALE GENOMIC DNA]</scope>
    <source>
        <strain evidence="2 3">P8</strain>
    </source>
</reference>
<proteinExistence type="predicted"/>
<keyword evidence="1" id="KW-0732">Signal</keyword>
<evidence type="ECO:0008006" key="4">
    <source>
        <dbReference type="Google" id="ProtNLM"/>
    </source>
</evidence>
<evidence type="ECO:0000256" key="1">
    <source>
        <dbReference type="SAM" id="SignalP"/>
    </source>
</evidence>
<feature type="signal peptide" evidence="1">
    <location>
        <begin position="1"/>
        <end position="33"/>
    </location>
</feature>
<evidence type="ECO:0000313" key="3">
    <source>
        <dbReference type="Proteomes" id="UP001200741"/>
    </source>
</evidence>